<dbReference type="AlphaFoldDB" id="A0A7J6A571"/>
<proteinExistence type="predicted"/>
<accession>A0A7J6A571</accession>
<dbReference type="Proteomes" id="UP000593565">
    <property type="component" value="Unassembled WGS sequence"/>
</dbReference>
<gene>
    <name evidence="2" type="ORF">AMELA_G00193740</name>
</gene>
<dbReference type="EMBL" id="JAAGNN010000017">
    <property type="protein sequence ID" value="KAF4077940.1"/>
    <property type="molecule type" value="Genomic_DNA"/>
</dbReference>
<comment type="caution">
    <text evidence="2">The sequence shown here is derived from an EMBL/GenBank/DDBJ whole genome shotgun (WGS) entry which is preliminary data.</text>
</comment>
<evidence type="ECO:0000256" key="1">
    <source>
        <dbReference type="SAM" id="MobiDB-lite"/>
    </source>
</evidence>
<reference evidence="2 3" key="1">
    <citation type="submission" date="2020-02" db="EMBL/GenBank/DDBJ databases">
        <title>A chromosome-scale genome assembly of the black bullhead catfish (Ameiurus melas).</title>
        <authorList>
            <person name="Wen M."/>
            <person name="Zham M."/>
            <person name="Cabau C."/>
            <person name="Klopp C."/>
            <person name="Donnadieu C."/>
            <person name="Roques C."/>
            <person name="Bouchez O."/>
            <person name="Lampietro C."/>
            <person name="Jouanno E."/>
            <person name="Herpin A."/>
            <person name="Louis A."/>
            <person name="Berthelot C."/>
            <person name="Parey E."/>
            <person name="Roest-Crollius H."/>
            <person name="Braasch I."/>
            <person name="Postlethwait J."/>
            <person name="Robinson-Rechavi M."/>
            <person name="Echchiki A."/>
            <person name="Begum T."/>
            <person name="Montfort J."/>
            <person name="Schartl M."/>
            <person name="Bobe J."/>
            <person name="Guiguen Y."/>
        </authorList>
    </citation>
    <scope>NUCLEOTIDE SEQUENCE [LARGE SCALE GENOMIC DNA]</scope>
    <source>
        <strain evidence="2">M_S1</strain>
        <tissue evidence="2">Blood</tissue>
    </source>
</reference>
<sequence>MCRGQSNITYVCISMVTGKPGAYPRKHRARGGVPIHRRPRLHTPIHTLQTFWTHQSAYHACLWTGGGNRSTQRKPPQHGGHVGNRTPDPGDVRVPDLTAEPFKSSLCCDRRCGSCSNTRTRSGHTAADFSSFQSTRKQRGLCDCAFGNHPYICSLFL</sequence>
<keyword evidence="3" id="KW-1185">Reference proteome</keyword>
<evidence type="ECO:0000313" key="2">
    <source>
        <dbReference type="EMBL" id="KAF4077940.1"/>
    </source>
</evidence>
<protein>
    <submittedName>
        <fullName evidence="2">Uncharacterized protein</fullName>
    </submittedName>
</protein>
<evidence type="ECO:0000313" key="3">
    <source>
        <dbReference type="Proteomes" id="UP000593565"/>
    </source>
</evidence>
<feature type="region of interest" description="Disordered" evidence="1">
    <location>
        <begin position="67"/>
        <end position="93"/>
    </location>
</feature>
<name>A0A7J6A571_AMEME</name>
<organism evidence="2 3">
    <name type="scientific">Ameiurus melas</name>
    <name type="common">Black bullhead</name>
    <name type="synonym">Silurus melas</name>
    <dbReference type="NCBI Taxonomy" id="219545"/>
    <lineage>
        <taxon>Eukaryota</taxon>
        <taxon>Metazoa</taxon>
        <taxon>Chordata</taxon>
        <taxon>Craniata</taxon>
        <taxon>Vertebrata</taxon>
        <taxon>Euteleostomi</taxon>
        <taxon>Actinopterygii</taxon>
        <taxon>Neopterygii</taxon>
        <taxon>Teleostei</taxon>
        <taxon>Ostariophysi</taxon>
        <taxon>Siluriformes</taxon>
        <taxon>Ictaluridae</taxon>
        <taxon>Ameiurus</taxon>
    </lineage>
</organism>